<dbReference type="EMBL" id="RBAK01000021">
    <property type="protein sequence ID" value="RKN38475.1"/>
    <property type="molecule type" value="Genomic_DNA"/>
</dbReference>
<organism evidence="2 3">
    <name type="scientific">Micromonospora endolithica</name>
    <dbReference type="NCBI Taxonomy" id="230091"/>
    <lineage>
        <taxon>Bacteria</taxon>
        <taxon>Bacillati</taxon>
        <taxon>Actinomycetota</taxon>
        <taxon>Actinomycetes</taxon>
        <taxon>Micromonosporales</taxon>
        <taxon>Micromonosporaceae</taxon>
        <taxon>Micromonospora</taxon>
    </lineage>
</organism>
<accession>A0A3A9YRB7</accession>
<name>A0A3A9YRB7_9ACTN</name>
<proteinExistence type="predicted"/>
<feature type="region of interest" description="Disordered" evidence="1">
    <location>
        <begin position="274"/>
        <end position="301"/>
    </location>
</feature>
<protein>
    <submittedName>
        <fullName evidence="2">Uncharacterized protein</fullName>
    </submittedName>
</protein>
<sequence length="435" mass="47445">MTALRTRKPTGRAPWPLILIEGGEKSGKSWACAQFSTSPRIGQMYWIDLGEGAADEYGAIPGANYLVVEHDGTWAQIQAAVDAVKAEAARAAASGEPPVVLVIDSMTAEWDLLKDWASDKARQRYNAKARKYKRQELAADEEPTISMDLWNEAGARHRKLMTALMTFPGIVLLTARGKEVAALDDAGKPIERQRDYRVEGHKTLGFDVSCWVRLDRTKPGTVVGVRSVHVGVRPGYDPPIELARNWTVEGIVFDTLRCAPAEAYTRDLVELQPAEPDAEPAPPVEDGSGDSSRPVSGPPAALSAAATGLLDDLALAADETGLRRIWNAAGEAARDGRISPAELEHVRGQWRIRKEQLIPSNPATEPMHKKIHALCREADLTDRDDRLRFLSEVTGRPVTTQRQLSLPEADKVITRLEAVVAQNTPPADQEGQAAA</sequence>
<comment type="caution">
    <text evidence="2">The sequence shown here is derived from an EMBL/GenBank/DDBJ whole genome shotgun (WGS) entry which is preliminary data.</text>
</comment>
<gene>
    <name evidence="2" type="ORF">D7223_31220</name>
</gene>
<reference evidence="2 3" key="1">
    <citation type="journal article" date="2004" name="Syst. Appl. Microbiol.">
        <title>Cryptoendolithic actinomycetes from antarctic sandstone rock samples: Micromonospora endolithica sp. nov. and two isolates related to Micromonospora coerulea Jensen 1932.</title>
        <authorList>
            <person name="Hirsch P."/>
            <person name="Mevs U."/>
            <person name="Kroppenstedt R.M."/>
            <person name="Schumann P."/>
            <person name="Stackebrandt E."/>
        </authorList>
    </citation>
    <scope>NUCLEOTIDE SEQUENCE [LARGE SCALE GENOMIC DNA]</scope>
    <source>
        <strain evidence="2 3">JCM 12677</strain>
    </source>
</reference>
<evidence type="ECO:0000313" key="3">
    <source>
        <dbReference type="Proteomes" id="UP000281726"/>
    </source>
</evidence>
<evidence type="ECO:0000313" key="2">
    <source>
        <dbReference type="EMBL" id="RKN38475.1"/>
    </source>
</evidence>
<dbReference type="RefSeq" id="WP_120733081.1">
    <property type="nucleotide sequence ID" value="NZ_RBAK01000021.1"/>
</dbReference>
<dbReference type="Proteomes" id="UP000281726">
    <property type="component" value="Unassembled WGS sequence"/>
</dbReference>
<dbReference type="OrthoDB" id="3848202at2"/>
<dbReference type="AlphaFoldDB" id="A0A3A9YRB7"/>
<evidence type="ECO:0000256" key="1">
    <source>
        <dbReference type="SAM" id="MobiDB-lite"/>
    </source>
</evidence>
<keyword evidence="3" id="KW-1185">Reference proteome</keyword>